<proteinExistence type="predicted"/>
<feature type="domain" description="Toxin SymE-like" evidence="1">
    <location>
        <begin position="3"/>
        <end position="56"/>
    </location>
</feature>
<dbReference type="Pfam" id="PF08845">
    <property type="entry name" value="SymE_toxin"/>
    <property type="match status" value="1"/>
</dbReference>
<keyword evidence="3" id="KW-1185">Reference proteome</keyword>
<dbReference type="RefSeq" id="WP_204605590.1">
    <property type="nucleotide sequence ID" value="NZ_JBHSED010000046.1"/>
</dbReference>
<dbReference type="InterPro" id="IPR014944">
    <property type="entry name" value="Toxin_SymE-like"/>
</dbReference>
<reference evidence="3" key="1">
    <citation type="journal article" date="2019" name="Int. J. Syst. Evol. Microbiol.">
        <title>The Global Catalogue of Microorganisms (GCM) 10K type strain sequencing project: providing services to taxonomists for standard genome sequencing and annotation.</title>
        <authorList>
            <consortium name="The Broad Institute Genomics Platform"/>
            <consortium name="The Broad Institute Genome Sequencing Center for Infectious Disease"/>
            <person name="Wu L."/>
            <person name="Ma J."/>
        </authorList>
    </citation>
    <scope>NUCLEOTIDE SEQUENCE [LARGE SCALE GENOMIC DNA]</scope>
    <source>
        <strain evidence="3">CGMCC 4.1641</strain>
    </source>
</reference>
<protein>
    <submittedName>
        <fullName evidence="2">SymE family type I addiction module toxin</fullName>
    </submittedName>
</protein>
<name>A0ABV8SHQ9_9BACL</name>
<dbReference type="Proteomes" id="UP001595755">
    <property type="component" value="Unassembled WGS sequence"/>
</dbReference>
<organism evidence="2 3">
    <name type="scientific">Cohnella boryungensis</name>
    <dbReference type="NCBI Taxonomy" id="768479"/>
    <lineage>
        <taxon>Bacteria</taxon>
        <taxon>Bacillati</taxon>
        <taxon>Bacillota</taxon>
        <taxon>Bacilli</taxon>
        <taxon>Bacillales</taxon>
        <taxon>Paenibacillaceae</taxon>
        <taxon>Cohnella</taxon>
    </lineage>
</organism>
<sequence>MRKLTVSRAFLYGSGPLSKDREAPFIRVQGKWLEALGFTAGSKVEIVEKPGEITIRLAEGEGSYGTSEIRHDD</sequence>
<accession>A0ABV8SHQ9</accession>
<evidence type="ECO:0000313" key="2">
    <source>
        <dbReference type="EMBL" id="MFC4305954.1"/>
    </source>
</evidence>
<evidence type="ECO:0000259" key="1">
    <source>
        <dbReference type="Pfam" id="PF08845"/>
    </source>
</evidence>
<gene>
    <name evidence="2" type="ORF">ACFO1S_21215</name>
</gene>
<comment type="caution">
    <text evidence="2">The sequence shown here is derived from an EMBL/GenBank/DDBJ whole genome shotgun (WGS) entry which is preliminary data.</text>
</comment>
<evidence type="ECO:0000313" key="3">
    <source>
        <dbReference type="Proteomes" id="UP001595755"/>
    </source>
</evidence>
<dbReference type="EMBL" id="JBHSED010000046">
    <property type="protein sequence ID" value="MFC4305954.1"/>
    <property type="molecule type" value="Genomic_DNA"/>
</dbReference>